<organism evidence="1 2">
    <name type="scientific">Brachyspira aalborgi</name>
    <dbReference type="NCBI Taxonomy" id="29522"/>
    <lineage>
        <taxon>Bacteria</taxon>
        <taxon>Pseudomonadati</taxon>
        <taxon>Spirochaetota</taxon>
        <taxon>Spirochaetia</taxon>
        <taxon>Brachyspirales</taxon>
        <taxon>Brachyspiraceae</taxon>
        <taxon>Brachyspira</taxon>
    </lineage>
</organism>
<accession>A0A5C8CF14</accession>
<gene>
    <name evidence="1" type="ORF">EPJ80_07990</name>
</gene>
<name>A0A5C8CF14_9SPIR</name>
<dbReference type="Proteomes" id="UP000325116">
    <property type="component" value="Unassembled WGS sequence"/>
</dbReference>
<dbReference type="EMBL" id="SAXT01000005">
    <property type="protein sequence ID" value="TXJ11647.1"/>
    <property type="molecule type" value="Genomic_DNA"/>
</dbReference>
<dbReference type="RefSeq" id="WP_147758579.1">
    <property type="nucleotide sequence ID" value="NZ_SAXT01000005.1"/>
</dbReference>
<dbReference type="AlphaFoldDB" id="A0A5C8CF14"/>
<evidence type="ECO:0000313" key="1">
    <source>
        <dbReference type="EMBL" id="TXJ11647.1"/>
    </source>
</evidence>
<sequence length="80" mass="9713">MRKILTMTICIFFVLYVNYYNKNYDVYKAEKHVWENKEAVDKDGKESKSTLISIFNKGDLWQIDYYHTEFGKPDYIEEIK</sequence>
<reference evidence="1 2" key="1">
    <citation type="journal article" date="1992" name="Lakartidningen">
        <title>[Penicillin V and not amoxicillin is the first choice preparation in acute otitis].</title>
        <authorList>
            <person name="Kamme C."/>
            <person name="Lundgren K."/>
            <person name="Prellner K."/>
        </authorList>
    </citation>
    <scope>NUCLEOTIDE SEQUENCE [LARGE SCALE GENOMIC DNA]</scope>
    <source>
        <strain evidence="1 2">W1</strain>
    </source>
</reference>
<comment type="caution">
    <text evidence="1">The sequence shown here is derived from an EMBL/GenBank/DDBJ whole genome shotgun (WGS) entry which is preliminary data.</text>
</comment>
<evidence type="ECO:0000313" key="2">
    <source>
        <dbReference type="Proteomes" id="UP000325116"/>
    </source>
</evidence>
<protein>
    <submittedName>
        <fullName evidence="1">Uncharacterized protein</fullName>
    </submittedName>
</protein>
<proteinExistence type="predicted"/>